<feature type="domain" description="Glycosyltransferase 2-like" evidence="1">
    <location>
        <begin position="6"/>
        <end position="161"/>
    </location>
</feature>
<dbReference type="InterPro" id="IPR029044">
    <property type="entry name" value="Nucleotide-diphossugar_trans"/>
</dbReference>
<name>A0AAP3K525_PHOVU</name>
<dbReference type="SUPFAM" id="SSF53448">
    <property type="entry name" value="Nucleotide-diphospho-sugar transferases"/>
    <property type="match status" value="1"/>
</dbReference>
<organism evidence="2 3">
    <name type="scientific">Phocaeicola vulgatus</name>
    <name type="common">Bacteroides vulgatus</name>
    <dbReference type="NCBI Taxonomy" id="821"/>
    <lineage>
        <taxon>Bacteria</taxon>
        <taxon>Pseudomonadati</taxon>
        <taxon>Bacteroidota</taxon>
        <taxon>Bacteroidia</taxon>
        <taxon>Bacteroidales</taxon>
        <taxon>Bacteroidaceae</taxon>
        <taxon>Phocaeicola</taxon>
    </lineage>
</organism>
<dbReference type="RefSeq" id="WP_138287100.1">
    <property type="nucleotide sequence ID" value="NZ_JADPDR010000040.1"/>
</dbReference>
<dbReference type="Pfam" id="PF00535">
    <property type="entry name" value="Glycos_transf_2"/>
    <property type="match status" value="1"/>
</dbReference>
<gene>
    <name evidence="2" type="ORF">PL594_20280</name>
</gene>
<dbReference type="InterPro" id="IPR001173">
    <property type="entry name" value="Glyco_trans_2-like"/>
</dbReference>
<dbReference type="InterPro" id="IPR050834">
    <property type="entry name" value="Glycosyltransf_2"/>
</dbReference>
<sequence length="315" mass="36417">MSPKVSILIPCYNSERFVAETLDSCLAQTYRNIEIIVVDDGSTDNSFAIAKSFESNIIKVYRQDNSGACAARNYAFRKSSGEYIVYLDADDIINPSFVEEHIIRLCDANERCISFGKWDKFRSSIAETTFPSRHFYKDYIAPFQLLIDLWETGSMLQTSCYMVSRQLVYESGGWKENLLMNQDGDFFSRILMIASKAYFISNAKVYYRIGEYSTVSKANSENKLVSLLDSYISYKENALIHKDNLRVRKALSYNFTYFIYLYGNKYPALYKKAKDQVENLGVGFQLRKKSPRIRFVSKILGFENLMAIRRIISKE</sequence>
<dbReference type="Gene3D" id="3.90.550.10">
    <property type="entry name" value="Spore Coat Polysaccharide Biosynthesis Protein SpsA, Chain A"/>
    <property type="match status" value="1"/>
</dbReference>
<dbReference type="AlphaFoldDB" id="A0AAP3K525"/>
<dbReference type="Proteomes" id="UP001210999">
    <property type="component" value="Unassembled WGS sequence"/>
</dbReference>
<proteinExistence type="predicted"/>
<evidence type="ECO:0000313" key="3">
    <source>
        <dbReference type="Proteomes" id="UP001210999"/>
    </source>
</evidence>
<reference evidence="2" key="1">
    <citation type="submission" date="2023-01" db="EMBL/GenBank/DDBJ databases">
        <title>Human gut microbiome strain richness.</title>
        <authorList>
            <person name="Chen-Liaw A."/>
        </authorList>
    </citation>
    <scope>NUCLEOTIDE SEQUENCE</scope>
    <source>
        <strain evidence="2">H9_m1001271B151109d0_201107</strain>
    </source>
</reference>
<comment type="caution">
    <text evidence="2">The sequence shown here is derived from an EMBL/GenBank/DDBJ whole genome shotgun (WGS) entry which is preliminary data.</text>
</comment>
<protein>
    <submittedName>
        <fullName evidence="2">Glycosyltransferase family A protein</fullName>
    </submittedName>
</protein>
<dbReference type="PANTHER" id="PTHR43685:SF11">
    <property type="entry name" value="GLYCOSYLTRANSFERASE TAGX-RELATED"/>
    <property type="match status" value="1"/>
</dbReference>
<dbReference type="PANTHER" id="PTHR43685">
    <property type="entry name" value="GLYCOSYLTRANSFERASE"/>
    <property type="match status" value="1"/>
</dbReference>
<accession>A0AAP3K525</accession>
<dbReference type="EMBL" id="JAQKEI010000037">
    <property type="protein sequence ID" value="MDB0853837.1"/>
    <property type="molecule type" value="Genomic_DNA"/>
</dbReference>
<evidence type="ECO:0000259" key="1">
    <source>
        <dbReference type="Pfam" id="PF00535"/>
    </source>
</evidence>
<evidence type="ECO:0000313" key="2">
    <source>
        <dbReference type="EMBL" id="MDB0853837.1"/>
    </source>
</evidence>
<dbReference type="CDD" id="cd00761">
    <property type="entry name" value="Glyco_tranf_GTA_type"/>
    <property type="match status" value="1"/>
</dbReference>